<dbReference type="AlphaFoldDB" id="A0A6N4E3R8"/>
<comment type="caution">
    <text evidence="2">The sequence shown here is derived from an EMBL/GenBank/DDBJ whole genome shotgun (WGS) entry which is preliminary data.</text>
</comment>
<accession>A0A6N4E3R8</accession>
<organism evidence="2 3">
    <name type="scientific">Candidatus Sedimenticola endophacoides</name>
    <dbReference type="NCBI Taxonomy" id="2548426"/>
    <lineage>
        <taxon>Bacteria</taxon>
        <taxon>Pseudomonadati</taxon>
        <taxon>Pseudomonadota</taxon>
        <taxon>Gammaproteobacteria</taxon>
        <taxon>Chromatiales</taxon>
        <taxon>Sedimenticolaceae</taxon>
        <taxon>Sedimenticola</taxon>
    </lineage>
</organism>
<reference evidence="2 3" key="1">
    <citation type="submission" date="2018-01" db="EMBL/GenBank/DDBJ databases">
        <title>Novel co-symbiosis in the lucinid bivalve Phacoides pectinatus.</title>
        <authorList>
            <person name="Lim S.J."/>
            <person name="Davis B.G."/>
            <person name="Gill D.E."/>
            <person name="Engel A.S."/>
            <person name="Anderson L.C."/>
            <person name="Campbell B.J."/>
        </authorList>
    </citation>
    <scope>NUCLEOTIDE SEQUENCE [LARGE SCALE GENOMIC DNA]</scope>
    <source>
        <strain evidence="2">N3_P5</strain>
    </source>
</reference>
<feature type="compositionally biased region" description="Pro residues" evidence="1">
    <location>
        <begin position="62"/>
        <end position="72"/>
    </location>
</feature>
<protein>
    <submittedName>
        <fullName evidence="2">Uncharacterized protein</fullName>
    </submittedName>
</protein>
<gene>
    <name evidence="2" type="ORF">C3L24_01720</name>
</gene>
<evidence type="ECO:0000313" key="2">
    <source>
        <dbReference type="EMBL" id="PUE05191.1"/>
    </source>
</evidence>
<proteinExistence type="predicted"/>
<dbReference type="EMBL" id="PQCO01000093">
    <property type="protein sequence ID" value="PUE05191.1"/>
    <property type="molecule type" value="Genomic_DNA"/>
</dbReference>
<name>A0A6N4E3R8_9GAMM</name>
<evidence type="ECO:0000256" key="1">
    <source>
        <dbReference type="SAM" id="MobiDB-lite"/>
    </source>
</evidence>
<sequence length="72" mass="8472">MTIKPFFPVFIVLVGVVIWAQKNAEKPPEQDTSLTPKEYIQLVEERKAQRIEQRRRELQTPNTPPETPNRDQ</sequence>
<feature type="region of interest" description="Disordered" evidence="1">
    <location>
        <begin position="50"/>
        <end position="72"/>
    </location>
</feature>
<dbReference type="Proteomes" id="UP000250928">
    <property type="component" value="Unassembled WGS sequence"/>
</dbReference>
<evidence type="ECO:0000313" key="3">
    <source>
        <dbReference type="Proteomes" id="UP000250928"/>
    </source>
</evidence>